<feature type="chain" id="PRO_5012315023" evidence="1">
    <location>
        <begin position="38"/>
        <end position="146"/>
    </location>
</feature>
<dbReference type="AlphaFoldDB" id="A0A2A7V0E8"/>
<evidence type="ECO:0000313" key="4">
    <source>
        <dbReference type="Proteomes" id="UP000220246"/>
    </source>
</evidence>
<dbReference type="GeneID" id="80801484"/>
<reference evidence="4" key="1">
    <citation type="submission" date="2017-09" db="EMBL/GenBank/DDBJ databases">
        <title>FDA dAtabase for Regulatory Grade micrObial Sequences (FDA-ARGOS): Supporting development and validation of Infectious Disease Dx tests.</title>
        <authorList>
            <person name="Minogue T."/>
            <person name="Wolcott M."/>
            <person name="Wasieloski L."/>
            <person name="Aguilar W."/>
            <person name="Moore D."/>
            <person name="Tallon L."/>
            <person name="Sadzewicz L."/>
            <person name="Ott S."/>
            <person name="Zhao X."/>
            <person name="Nagaraj S."/>
            <person name="Vavikolanu K."/>
            <person name="Aluvathingal J."/>
            <person name="Nadendla S."/>
            <person name="Sichtig H."/>
        </authorList>
    </citation>
    <scope>NUCLEOTIDE SEQUENCE [LARGE SCALE GENOMIC DNA]</scope>
    <source>
        <strain evidence="4">FDAARGOS_394</strain>
    </source>
</reference>
<feature type="domain" description="Lysozyme inhibitor LprI-like N-terminal" evidence="2">
    <location>
        <begin position="43"/>
        <end position="133"/>
    </location>
</feature>
<dbReference type="InterPro" id="IPR009739">
    <property type="entry name" value="LprI-like_N"/>
</dbReference>
<evidence type="ECO:0000256" key="1">
    <source>
        <dbReference type="SAM" id="SignalP"/>
    </source>
</evidence>
<evidence type="ECO:0000259" key="2">
    <source>
        <dbReference type="Pfam" id="PF07007"/>
    </source>
</evidence>
<evidence type="ECO:0000313" key="3">
    <source>
        <dbReference type="EMBL" id="PEH91059.1"/>
    </source>
</evidence>
<organism evidence="3 4">
    <name type="scientific">Comamonas terrigena</name>
    <dbReference type="NCBI Taxonomy" id="32013"/>
    <lineage>
        <taxon>Bacteria</taxon>
        <taxon>Pseudomonadati</taxon>
        <taxon>Pseudomonadota</taxon>
        <taxon>Betaproteobacteria</taxon>
        <taxon>Burkholderiales</taxon>
        <taxon>Comamonadaceae</taxon>
        <taxon>Comamonas</taxon>
    </lineage>
</organism>
<protein>
    <submittedName>
        <fullName evidence="3">DUF1311 domain-containing protein</fullName>
    </submittedName>
</protein>
<keyword evidence="4" id="KW-1185">Reference proteome</keyword>
<sequence>MSLPAFPSTGQPLQSFASLCAASLLTVSALCPGTARAQAGAACDPQSTAVASLNACAVQHFQEVDTAQNILYADVMRALSAHERPALRQDQAAWSRQRTRDCKARHAADEDRADWPARYHRCLTAATEARHTALKHWLHHGERPPQ</sequence>
<comment type="caution">
    <text evidence="3">The sequence shown here is derived from an EMBL/GenBank/DDBJ whole genome shotgun (WGS) entry which is preliminary data.</text>
</comment>
<dbReference type="Pfam" id="PF07007">
    <property type="entry name" value="LprI"/>
    <property type="match status" value="1"/>
</dbReference>
<gene>
    <name evidence="3" type="ORF">CRM82_12760</name>
</gene>
<dbReference type="RefSeq" id="WP_066534317.1">
    <property type="nucleotide sequence ID" value="NZ_DALZQJ010000001.1"/>
</dbReference>
<dbReference type="STRING" id="1219032.GCA_001515545_01140"/>
<dbReference type="OrthoDB" id="7340239at2"/>
<name>A0A2A7V0E8_COMTR</name>
<accession>A0A2A7V0E8</accession>
<dbReference type="Proteomes" id="UP000220246">
    <property type="component" value="Unassembled WGS sequence"/>
</dbReference>
<proteinExistence type="predicted"/>
<feature type="signal peptide" evidence="1">
    <location>
        <begin position="1"/>
        <end position="37"/>
    </location>
</feature>
<keyword evidence="1" id="KW-0732">Signal</keyword>
<dbReference type="Gene3D" id="1.20.1270.180">
    <property type="match status" value="1"/>
</dbReference>
<dbReference type="EMBL" id="PDEA01000001">
    <property type="protein sequence ID" value="PEH91059.1"/>
    <property type="molecule type" value="Genomic_DNA"/>
</dbReference>